<reference evidence="1" key="1">
    <citation type="journal article" date="2020" name="Nature">
        <title>Giant virus diversity and host interactions through global metagenomics.</title>
        <authorList>
            <person name="Schulz F."/>
            <person name="Roux S."/>
            <person name="Paez-Espino D."/>
            <person name="Jungbluth S."/>
            <person name="Walsh D.A."/>
            <person name="Denef V.J."/>
            <person name="McMahon K.D."/>
            <person name="Konstantinidis K.T."/>
            <person name="Eloe-Fadrosh E.A."/>
            <person name="Kyrpides N.C."/>
            <person name="Woyke T."/>
        </authorList>
    </citation>
    <scope>NUCLEOTIDE SEQUENCE</scope>
    <source>
        <strain evidence="1">GVMAG-M-3300021354-14</strain>
    </source>
</reference>
<dbReference type="AlphaFoldDB" id="A0A6C0CN56"/>
<protein>
    <submittedName>
        <fullName evidence="1">Uncharacterized protein</fullName>
    </submittedName>
</protein>
<dbReference type="EMBL" id="MN739449">
    <property type="protein sequence ID" value="QHT05104.1"/>
    <property type="molecule type" value="Genomic_DNA"/>
</dbReference>
<proteinExistence type="predicted"/>
<evidence type="ECO:0000313" key="1">
    <source>
        <dbReference type="EMBL" id="QHT05104.1"/>
    </source>
</evidence>
<accession>A0A6C0CN56</accession>
<organism evidence="1">
    <name type="scientific">viral metagenome</name>
    <dbReference type="NCBI Taxonomy" id="1070528"/>
    <lineage>
        <taxon>unclassified sequences</taxon>
        <taxon>metagenomes</taxon>
        <taxon>organismal metagenomes</taxon>
    </lineage>
</organism>
<name>A0A6C0CN56_9ZZZZ</name>
<sequence length="142" mass="16296">MDLCKEHLAQRYAPTITFVSPLFQQAKSFVYVHGIPDGYIGRALAFMANPNIECIGVQGRTYPNLPGPTIWSDVHPEYEQRKDYRIIDRFAPTQNTARIIWKLLTDDDYDSECVPQIIRELSVPPKCLDCCIRLICEESVCE</sequence>